<dbReference type="Gene3D" id="3.30.70.80">
    <property type="entry name" value="Peptidase S8 propeptide/proteinase inhibitor I9"/>
    <property type="match status" value="1"/>
</dbReference>
<dbReference type="GO" id="GO:0006508">
    <property type="term" value="P:proteolysis"/>
    <property type="evidence" value="ECO:0007669"/>
    <property type="project" value="UniProtKB-KW"/>
</dbReference>
<dbReference type="PANTHER" id="PTHR43806:SF11">
    <property type="entry name" value="CEREVISIN-RELATED"/>
    <property type="match status" value="1"/>
</dbReference>
<dbReference type="CDD" id="cd07498">
    <property type="entry name" value="Peptidases_S8_15"/>
    <property type="match status" value="1"/>
</dbReference>
<dbReference type="InterPro" id="IPR015500">
    <property type="entry name" value="Peptidase_S8_subtilisin-rel"/>
</dbReference>
<dbReference type="GO" id="GO:0004252">
    <property type="term" value="F:serine-type endopeptidase activity"/>
    <property type="evidence" value="ECO:0007669"/>
    <property type="project" value="UniProtKB-UniRule"/>
</dbReference>
<dbReference type="Proteomes" id="UP000190897">
    <property type="component" value="Unassembled WGS sequence"/>
</dbReference>
<keyword evidence="4 5" id="KW-0720">Serine protease</keyword>
<evidence type="ECO:0000256" key="4">
    <source>
        <dbReference type="ARBA" id="ARBA00022825"/>
    </source>
</evidence>
<dbReference type="Pfam" id="PF00082">
    <property type="entry name" value="Peptidase_S8"/>
    <property type="match status" value="1"/>
</dbReference>
<evidence type="ECO:0000259" key="6">
    <source>
        <dbReference type="Pfam" id="PF00082"/>
    </source>
</evidence>
<gene>
    <name evidence="7" type="ORF">SAMN05660293_00706</name>
</gene>
<dbReference type="InterPro" id="IPR034054">
    <property type="entry name" value="Pep_S8_PrcA"/>
</dbReference>
<keyword evidence="2 5" id="KW-0645">Protease</keyword>
<dbReference type="STRING" id="651661.SAMN05660293_00706"/>
<protein>
    <submittedName>
        <fullName evidence="7">Subtilase family protein</fullName>
    </submittedName>
</protein>
<comment type="similarity">
    <text evidence="1 5">Belongs to the peptidase S8 family.</text>
</comment>
<evidence type="ECO:0000313" key="8">
    <source>
        <dbReference type="Proteomes" id="UP000190897"/>
    </source>
</evidence>
<keyword evidence="3 5" id="KW-0378">Hydrolase</keyword>
<dbReference type="InterPro" id="IPR036852">
    <property type="entry name" value="Peptidase_S8/S53_dom_sf"/>
</dbReference>
<dbReference type="InterPro" id="IPR050131">
    <property type="entry name" value="Peptidase_S8_subtilisin-like"/>
</dbReference>
<proteinExistence type="inferred from homology"/>
<dbReference type="InterPro" id="IPR023828">
    <property type="entry name" value="Peptidase_S8_Ser-AS"/>
</dbReference>
<accession>A0A1T5BY67</accession>
<dbReference type="PROSITE" id="PS00137">
    <property type="entry name" value="SUBTILASE_HIS"/>
    <property type="match status" value="1"/>
</dbReference>
<dbReference type="PROSITE" id="PS51892">
    <property type="entry name" value="SUBTILASE"/>
    <property type="match status" value="1"/>
</dbReference>
<dbReference type="RefSeq" id="WP_170916571.1">
    <property type="nucleotide sequence ID" value="NZ_FUZA01000001.1"/>
</dbReference>
<dbReference type="Gene3D" id="3.40.50.200">
    <property type="entry name" value="Peptidase S8/S53 domain"/>
    <property type="match status" value="1"/>
</dbReference>
<evidence type="ECO:0000256" key="2">
    <source>
        <dbReference type="ARBA" id="ARBA00022670"/>
    </source>
</evidence>
<feature type="domain" description="Peptidase S8/S53" evidence="6">
    <location>
        <begin position="243"/>
        <end position="512"/>
    </location>
</feature>
<dbReference type="AlphaFoldDB" id="A0A1T5BY67"/>
<dbReference type="PANTHER" id="PTHR43806">
    <property type="entry name" value="PEPTIDASE S8"/>
    <property type="match status" value="1"/>
</dbReference>
<feature type="active site" description="Charge relay system" evidence="5">
    <location>
        <position position="250"/>
    </location>
</feature>
<feature type="active site" description="Charge relay system" evidence="5">
    <location>
        <position position="464"/>
    </location>
</feature>
<evidence type="ECO:0000313" key="7">
    <source>
        <dbReference type="EMBL" id="SKB52077.1"/>
    </source>
</evidence>
<reference evidence="8" key="1">
    <citation type="submission" date="2017-02" db="EMBL/GenBank/DDBJ databases">
        <authorList>
            <person name="Varghese N."/>
            <person name="Submissions S."/>
        </authorList>
    </citation>
    <scope>NUCLEOTIDE SEQUENCE [LARGE SCALE GENOMIC DNA]</scope>
    <source>
        <strain evidence="8">DSM 22270</strain>
    </source>
</reference>
<dbReference type="SUPFAM" id="SSF52743">
    <property type="entry name" value="Subtilisin-like"/>
    <property type="match status" value="1"/>
</dbReference>
<dbReference type="InterPro" id="IPR037045">
    <property type="entry name" value="S8pro/Inhibitor_I9_sf"/>
</dbReference>
<organism evidence="7 8">
    <name type="scientific">Dyadobacter psychrophilus</name>
    <dbReference type="NCBI Taxonomy" id="651661"/>
    <lineage>
        <taxon>Bacteria</taxon>
        <taxon>Pseudomonadati</taxon>
        <taxon>Bacteroidota</taxon>
        <taxon>Cytophagia</taxon>
        <taxon>Cytophagales</taxon>
        <taxon>Spirosomataceae</taxon>
        <taxon>Dyadobacter</taxon>
    </lineage>
</organism>
<dbReference type="InterPro" id="IPR022398">
    <property type="entry name" value="Peptidase_S8_His-AS"/>
</dbReference>
<evidence type="ECO:0000256" key="1">
    <source>
        <dbReference type="ARBA" id="ARBA00011073"/>
    </source>
</evidence>
<evidence type="ECO:0000256" key="3">
    <source>
        <dbReference type="ARBA" id="ARBA00022801"/>
    </source>
</evidence>
<dbReference type="InterPro" id="IPR000209">
    <property type="entry name" value="Peptidase_S8/S53_dom"/>
</dbReference>
<dbReference type="EMBL" id="FUZA01000001">
    <property type="protein sequence ID" value="SKB52077.1"/>
    <property type="molecule type" value="Genomic_DNA"/>
</dbReference>
<dbReference type="PROSITE" id="PS00138">
    <property type="entry name" value="SUBTILASE_SER"/>
    <property type="match status" value="1"/>
</dbReference>
<feature type="active site" description="Charge relay system" evidence="5">
    <location>
        <position position="285"/>
    </location>
</feature>
<dbReference type="PRINTS" id="PR00723">
    <property type="entry name" value="SUBTILISIN"/>
</dbReference>
<keyword evidence="8" id="KW-1185">Reference proteome</keyword>
<name>A0A1T5BY67_9BACT</name>
<evidence type="ECO:0000256" key="5">
    <source>
        <dbReference type="PROSITE-ProRule" id="PRU01240"/>
    </source>
</evidence>
<sequence length="524" mass="58025">MAQIELTLGGEKVKLNKATDKAGLIFKDKDISIISELGSKGIQRDLEVSNESKNESSGEYALFKLGGNSKKRRFKRTVKDYNKRNLGEVQIATVYEYDNSQNILTGEFIIKFKKNVTSETITKYLKDHNMIVVQVYESSDSHFVIRFSNLTPDQAIEQINNFQDEFIQYIEPNFVQIVDNKLSMSQSKNSNNIKGPNSTNIQSPNDPLLSSQWFHYNNGQPRGKEFADIKTISAWNVSRGDARIVIAILDEGVDTKHPDLKDKIVNAYDAVEQDFSQDPQPEAGHGTACAGIAGASTDNILGVSGIAWNCKIMPVRIAKVNQERKWITSTSTIARGIRYAAERGARVINCSWRYAIPSWHINDAIDFAISKNAVMVFAAGNENRSVNYPAKLSKTKSVVAVGATNEWDEFKSPSSMDNERWGSNFGPEITLTAPGVHICTTDNSGIGNGYDKNSDYIFDFNGTSASAPMVSGAVAILLSIRPDLTPSQVIRLLVNSCDDKGTPNFDDYYGHGRLNILSLLTNPF</sequence>